<protein>
    <submittedName>
        <fullName evidence="1">(northern house mosquito) hypothetical protein</fullName>
    </submittedName>
</protein>
<dbReference type="AlphaFoldDB" id="A0A8D8EST7"/>
<name>A0A8D8EST7_CULPI</name>
<dbReference type="EMBL" id="HBUE01003920">
    <property type="protein sequence ID" value="CAG6444928.1"/>
    <property type="molecule type" value="Transcribed_RNA"/>
</dbReference>
<evidence type="ECO:0000313" key="1">
    <source>
        <dbReference type="EMBL" id="CAG6444928.1"/>
    </source>
</evidence>
<proteinExistence type="predicted"/>
<organism evidence="1">
    <name type="scientific">Culex pipiens</name>
    <name type="common">House mosquito</name>
    <dbReference type="NCBI Taxonomy" id="7175"/>
    <lineage>
        <taxon>Eukaryota</taxon>
        <taxon>Metazoa</taxon>
        <taxon>Ecdysozoa</taxon>
        <taxon>Arthropoda</taxon>
        <taxon>Hexapoda</taxon>
        <taxon>Insecta</taxon>
        <taxon>Pterygota</taxon>
        <taxon>Neoptera</taxon>
        <taxon>Endopterygota</taxon>
        <taxon>Diptera</taxon>
        <taxon>Nematocera</taxon>
        <taxon>Culicoidea</taxon>
        <taxon>Culicidae</taxon>
        <taxon>Culicinae</taxon>
        <taxon>Culicini</taxon>
        <taxon>Culex</taxon>
        <taxon>Culex</taxon>
    </lineage>
</organism>
<accession>A0A8D8EST7</accession>
<sequence length="153" mass="17183">MSNRSFNLVFECPCGESSKLFRIMSNRWKSCWNFANFEQVSESFCKKLSSGLCFLVTCSSLLREIFRLSEIFVASTSPLKSSEDSCKIIAVLNRCIELLTLSFKASSGTSSSINGWGCLKTSNKFLQTHLVSSSNSFPVTSGRYFRLQSNFSR</sequence>
<reference evidence="1" key="1">
    <citation type="submission" date="2021-05" db="EMBL/GenBank/DDBJ databases">
        <authorList>
            <person name="Alioto T."/>
            <person name="Alioto T."/>
            <person name="Gomez Garrido J."/>
        </authorList>
    </citation>
    <scope>NUCLEOTIDE SEQUENCE</scope>
</reference>